<evidence type="ECO:0000259" key="2">
    <source>
        <dbReference type="Pfam" id="PF17107"/>
    </source>
</evidence>
<dbReference type="InterPro" id="IPR031352">
    <property type="entry name" value="SesA"/>
</dbReference>
<evidence type="ECO:0000313" key="3">
    <source>
        <dbReference type="EMBL" id="KAF7672970.1"/>
    </source>
</evidence>
<evidence type="ECO:0000256" key="1">
    <source>
        <dbReference type="SAM" id="MobiDB-lite"/>
    </source>
</evidence>
<keyword evidence="4" id="KW-1185">Reference proteome</keyword>
<feature type="region of interest" description="Disordered" evidence="1">
    <location>
        <begin position="616"/>
        <end position="637"/>
    </location>
</feature>
<comment type="caution">
    <text evidence="3">The sequence shown here is derived from an EMBL/GenBank/DDBJ whole genome shotgun (WGS) entry which is preliminary data.</text>
</comment>
<accession>A0A8H7EC13</accession>
<name>A0A8H7EC13_9PLEO</name>
<dbReference type="Pfam" id="PF17107">
    <property type="entry name" value="SesA"/>
    <property type="match status" value="1"/>
</dbReference>
<reference evidence="3" key="2">
    <citation type="submission" date="2020-08" db="EMBL/GenBank/DDBJ databases">
        <title>Draft Genome Sequence of Cumin Blight Pathogen Alternaria burnsii.</title>
        <authorList>
            <person name="Feng Z."/>
        </authorList>
    </citation>
    <scope>NUCLEOTIDE SEQUENCE</scope>
    <source>
        <strain evidence="3">CBS107.38</strain>
    </source>
</reference>
<dbReference type="AlphaFoldDB" id="A0A8H7EC13"/>
<feature type="domain" description="NACHT-NTPase and P-loop NTPases N-terminal" evidence="2">
    <location>
        <begin position="14"/>
        <end position="142"/>
    </location>
</feature>
<dbReference type="EMBL" id="JAAABM010000014">
    <property type="protein sequence ID" value="KAF7672970.1"/>
    <property type="molecule type" value="Genomic_DNA"/>
</dbReference>
<dbReference type="InterPro" id="IPR036770">
    <property type="entry name" value="Ankyrin_rpt-contain_sf"/>
</dbReference>
<dbReference type="Gene3D" id="1.25.40.20">
    <property type="entry name" value="Ankyrin repeat-containing domain"/>
    <property type="match status" value="1"/>
</dbReference>
<proteinExistence type="predicted"/>
<dbReference type="RefSeq" id="XP_038783313.1">
    <property type="nucleotide sequence ID" value="XM_038933968.1"/>
</dbReference>
<sequence length="637" mass="72865">MEALSGAASGIAVISLTIQLIQSVALIREFIKDVKGASKELHRLVGKLELLNALLENVQNVLEQQSSLSGMHFPAPSVTIFKCLQGCEDSIQPLVDIVKKLSLPQSQSSSSTARLKSEIKLGLKTKEITTLETRIQHDIDLLDTSLSVNQSSIVMNLFPILLRNQETMLKSNSSPPVASVQCSNLGPTAKALDTVSSFASSPVRYSQQTILVRSVFEKLGFYRRKVIRYRDQRIEDSRGNVKSYKRDILWTANEVSAMWRFLGFGMTFTQQHPYGSIFPSLRTYPVIEFDEEIFEIIEEGSVEQLQRRISSGTLHPFSRGTTGDYSLLHHAAVYHRPDMCRLILGYGVKPEVTSNNRSPLSLALLCYSLQSSFANAIDTYRCFLDDEDLVDTLERSDGYHLGNDRSSSFTVDEFQWLWQKNFELSVGEGLRSNQRVMIRRFWSIVGNIDYRLHHELQFPIVQMDKDILSDIQYGRCGIFGVLFSGCQTAMESYILGAGFLQWLTSLQLDPEICVASELASLEKCIRFDRKRIVFERDWEQKWILGFERVFDHEAPGYSLLFEYPTLTIEADWTPTWTLGWPPDWPLAELKYVYAQHLENWGCRISRFNRRTAAKERKERARLGQKQPRSRMPGTWNW</sequence>
<evidence type="ECO:0000313" key="4">
    <source>
        <dbReference type="Proteomes" id="UP000596902"/>
    </source>
</evidence>
<dbReference type="Proteomes" id="UP000596902">
    <property type="component" value="Unassembled WGS sequence"/>
</dbReference>
<dbReference type="GeneID" id="62207146"/>
<organism evidence="3 4">
    <name type="scientific">Alternaria burnsii</name>
    <dbReference type="NCBI Taxonomy" id="1187904"/>
    <lineage>
        <taxon>Eukaryota</taxon>
        <taxon>Fungi</taxon>
        <taxon>Dikarya</taxon>
        <taxon>Ascomycota</taxon>
        <taxon>Pezizomycotina</taxon>
        <taxon>Dothideomycetes</taxon>
        <taxon>Pleosporomycetidae</taxon>
        <taxon>Pleosporales</taxon>
        <taxon>Pleosporineae</taxon>
        <taxon>Pleosporaceae</taxon>
        <taxon>Alternaria</taxon>
        <taxon>Alternaria sect. Alternaria</taxon>
    </lineage>
</organism>
<reference evidence="3" key="1">
    <citation type="submission" date="2020-01" db="EMBL/GenBank/DDBJ databases">
        <authorList>
            <person name="Feng Z.H.Z."/>
        </authorList>
    </citation>
    <scope>NUCLEOTIDE SEQUENCE</scope>
    <source>
        <strain evidence="3">CBS107.38</strain>
    </source>
</reference>
<protein>
    <recommendedName>
        <fullName evidence="2">NACHT-NTPase and P-loop NTPases N-terminal domain-containing protein</fullName>
    </recommendedName>
</protein>
<gene>
    <name evidence="3" type="ORF">GT037_008921</name>
</gene>